<gene>
    <name evidence="4" type="ORF">IAG44_03335</name>
</gene>
<evidence type="ECO:0000313" key="5">
    <source>
        <dbReference type="Proteomes" id="UP000516052"/>
    </source>
</evidence>
<evidence type="ECO:0000313" key="4">
    <source>
        <dbReference type="EMBL" id="QNP68600.1"/>
    </source>
</evidence>
<dbReference type="KEGG" id="sroi:IAG44_03335"/>
<feature type="repeat" description="WD" evidence="3">
    <location>
        <begin position="151"/>
        <end position="192"/>
    </location>
</feature>
<dbReference type="InterPro" id="IPR015943">
    <property type="entry name" value="WD40/YVTN_repeat-like_dom_sf"/>
</dbReference>
<name>A0A7H0I734_9ACTN</name>
<dbReference type="PROSITE" id="PS50294">
    <property type="entry name" value="WD_REPEATS_REGION"/>
    <property type="match status" value="6"/>
</dbReference>
<evidence type="ECO:0000256" key="3">
    <source>
        <dbReference type="PROSITE-ProRule" id="PRU00221"/>
    </source>
</evidence>
<accession>A0A7H0I734</accession>
<feature type="repeat" description="WD" evidence="3">
    <location>
        <begin position="559"/>
        <end position="600"/>
    </location>
</feature>
<feature type="repeat" description="WD" evidence="3">
    <location>
        <begin position="63"/>
        <end position="108"/>
    </location>
</feature>
<evidence type="ECO:0000256" key="2">
    <source>
        <dbReference type="ARBA" id="ARBA00022737"/>
    </source>
</evidence>
<keyword evidence="2" id="KW-0677">Repeat</keyword>
<dbReference type="InterPro" id="IPR020472">
    <property type="entry name" value="WD40_PAC1"/>
</dbReference>
<dbReference type="PANTHER" id="PTHR19879">
    <property type="entry name" value="TRANSCRIPTION INITIATION FACTOR TFIID"/>
    <property type="match status" value="1"/>
</dbReference>
<keyword evidence="5" id="KW-1185">Reference proteome</keyword>
<dbReference type="InterPro" id="IPR019775">
    <property type="entry name" value="WD40_repeat_CS"/>
</dbReference>
<feature type="repeat" description="WD" evidence="3">
    <location>
        <begin position="601"/>
        <end position="632"/>
    </location>
</feature>
<dbReference type="SMART" id="SM00320">
    <property type="entry name" value="WD40"/>
    <property type="match status" value="13"/>
</dbReference>
<dbReference type="Gene3D" id="2.130.10.10">
    <property type="entry name" value="YVTN repeat-like/Quinoprotein amine dehydrogenase"/>
    <property type="match status" value="5"/>
</dbReference>
<feature type="repeat" description="WD" evidence="3">
    <location>
        <begin position="437"/>
        <end position="468"/>
    </location>
</feature>
<organism evidence="4 5">
    <name type="scientific">Streptomyces roseirectus</name>
    <dbReference type="NCBI Taxonomy" id="2768066"/>
    <lineage>
        <taxon>Bacteria</taxon>
        <taxon>Bacillati</taxon>
        <taxon>Actinomycetota</taxon>
        <taxon>Actinomycetes</taxon>
        <taxon>Kitasatosporales</taxon>
        <taxon>Streptomycetaceae</taxon>
        <taxon>Streptomyces</taxon>
    </lineage>
</organism>
<keyword evidence="1 3" id="KW-0853">WD repeat</keyword>
<dbReference type="InterPro" id="IPR011047">
    <property type="entry name" value="Quinoprotein_ADH-like_sf"/>
</dbReference>
<dbReference type="PRINTS" id="PR00320">
    <property type="entry name" value="GPROTEINBRPT"/>
</dbReference>
<protein>
    <submittedName>
        <fullName evidence="4">WD40 repeat domain-containing protein</fullName>
    </submittedName>
</protein>
<dbReference type="CDD" id="cd00200">
    <property type="entry name" value="WD40"/>
    <property type="match status" value="2"/>
</dbReference>
<dbReference type="PROSITE" id="PS00678">
    <property type="entry name" value="WD_REPEATS_1"/>
    <property type="match status" value="4"/>
</dbReference>
<feature type="repeat" description="WD" evidence="3">
    <location>
        <begin position="310"/>
        <end position="351"/>
    </location>
</feature>
<dbReference type="PROSITE" id="PS50082">
    <property type="entry name" value="WD_REPEATS_2"/>
    <property type="match status" value="9"/>
</dbReference>
<evidence type="ECO:0000256" key="1">
    <source>
        <dbReference type="ARBA" id="ARBA00022574"/>
    </source>
</evidence>
<dbReference type="SUPFAM" id="SSF50978">
    <property type="entry name" value="WD40 repeat-like"/>
    <property type="match status" value="1"/>
</dbReference>
<feature type="repeat" description="WD" evidence="3">
    <location>
        <begin position="390"/>
        <end position="431"/>
    </location>
</feature>
<dbReference type="SUPFAM" id="SSF50998">
    <property type="entry name" value="Quinoprotein alcohol dehydrogenase-like"/>
    <property type="match status" value="1"/>
</dbReference>
<dbReference type="RefSeq" id="WP_187745639.1">
    <property type="nucleotide sequence ID" value="NZ_CP060828.1"/>
</dbReference>
<feature type="repeat" description="WD" evidence="3">
    <location>
        <begin position="268"/>
        <end position="309"/>
    </location>
</feature>
<dbReference type="PANTHER" id="PTHR19879:SF9">
    <property type="entry name" value="TRANSCRIPTION INITIATION FACTOR TFIID SUBUNIT 5"/>
    <property type="match status" value="1"/>
</dbReference>
<dbReference type="InterPro" id="IPR001680">
    <property type="entry name" value="WD40_rpt"/>
</dbReference>
<dbReference type="InterPro" id="IPR036322">
    <property type="entry name" value="WD40_repeat_dom_sf"/>
</dbReference>
<reference evidence="4 5" key="1">
    <citation type="submission" date="2020-08" db="EMBL/GenBank/DDBJ databases">
        <title>A novel species.</title>
        <authorList>
            <person name="Gao J."/>
        </authorList>
    </citation>
    <scope>NUCLEOTIDE SEQUENCE [LARGE SCALE GENOMIC DNA]</scope>
    <source>
        <strain evidence="4 5">CRXT-G-22</strain>
    </source>
</reference>
<dbReference type="AlphaFoldDB" id="A0A7H0I734"/>
<dbReference type="Pfam" id="PF00400">
    <property type="entry name" value="WD40"/>
    <property type="match status" value="10"/>
</dbReference>
<dbReference type="EMBL" id="CP060828">
    <property type="protein sequence ID" value="QNP68600.1"/>
    <property type="molecule type" value="Genomic_DNA"/>
</dbReference>
<sequence length="676" mass="71445">MRGDAAAQRRNVSRLLSVEAGGWLDHDPDLASLLAAQAYLVSATTEADTSLRNAASLPLRHRLTGHHGPVLHLAFSPDGRTLASSGANTDDTRTVKLWDTRTGRPRENLPHDPENLARAVGFTDDDTLAVAYADGVLRRWDTRTGRPRTTLALHVPRPNAAALSPDGRTLAATGEDGTVRLWDATTGRSRTSFPGAGWSVLFSPDGRTVATSDPVQLHDTADGRLRATLTTDDAGALAFSPDGRTLAVGGAERNVRLWNTATGRRSGTLTTEQPVGALAFSPDGRTLATGGADRNVRTWDLATRAPRAVFAGHLDGVTALAFSPDGRTLASGGDDHTVRLWDVPVGRVLTASRDLVTSVAFGPDRRVLATVSSAGAHLRDTATGRVRTALAGSQGRAESVEFSPDGRTVATGGHDGTARLHDAATGRVRTTFAGRVVAFGPDGETVATGTDDGAVRVWDTAHGRLRATLPRTRGEVTAVEYSPDGRFLATVTGRTVRLWDARTGRVRDDLDAMGVDPDTRLAFSPDSRTLAATAGGIVWMWDTATGDSQLSWSTGMGTITSHDGFLMGLAFTPDGRTLVTAGSDRAAWLWDVPTGRLRTVFTGHDAAVMAIGLTRDGRTLATASIDHTVRLWPVDVPSGKAALDRVCRAVGRGLTVGERAKYLAEQAGSTPACARR</sequence>
<proteinExistence type="predicted"/>
<dbReference type="Proteomes" id="UP000516052">
    <property type="component" value="Chromosome"/>
</dbReference>
<feature type="repeat" description="WD" evidence="3">
    <location>
        <begin position="236"/>
        <end position="268"/>
    </location>
</feature>